<evidence type="ECO:0000259" key="1">
    <source>
        <dbReference type="Pfam" id="PF20405"/>
    </source>
</evidence>
<organism evidence="3 4">
    <name type="scientific">Ichthyenterobacterium magnum</name>
    <dbReference type="NCBI Taxonomy" id="1230530"/>
    <lineage>
        <taxon>Bacteria</taxon>
        <taxon>Pseudomonadati</taxon>
        <taxon>Bacteroidota</taxon>
        <taxon>Flavobacteriia</taxon>
        <taxon>Flavobacteriales</taxon>
        <taxon>Flavobacteriaceae</taxon>
        <taxon>Ichthyenterobacterium</taxon>
    </lineage>
</organism>
<name>A0A420DVT7_9FLAO</name>
<feature type="domain" description="DUF6695" evidence="1">
    <location>
        <begin position="251"/>
        <end position="328"/>
    </location>
</feature>
<dbReference type="Pfam" id="PF25218">
    <property type="entry name" value="TseH"/>
    <property type="match status" value="1"/>
</dbReference>
<gene>
    <name evidence="3" type="ORF">BXY80_0413</name>
</gene>
<evidence type="ECO:0000259" key="2">
    <source>
        <dbReference type="Pfam" id="PF25218"/>
    </source>
</evidence>
<evidence type="ECO:0000313" key="4">
    <source>
        <dbReference type="Proteomes" id="UP000284892"/>
    </source>
</evidence>
<accession>A0A420DVT7</accession>
<dbReference type="RefSeq" id="WP_120199552.1">
    <property type="nucleotide sequence ID" value="NZ_RAQJ01000001.1"/>
</dbReference>
<evidence type="ECO:0000313" key="3">
    <source>
        <dbReference type="EMBL" id="RKE98330.1"/>
    </source>
</evidence>
<keyword evidence="4" id="KW-1185">Reference proteome</keyword>
<protein>
    <submittedName>
        <fullName evidence="3">Uncharacterized protein</fullName>
    </submittedName>
</protein>
<dbReference type="OrthoDB" id="695573at2"/>
<dbReference type="InterPro" id="IPR046517">
    <property type="entry name" value="DUF6695"/>
</dbReference>
<proteinExistence type="predicted"/>
<sequence>MINNGIILTLAYPDTVVMISDEWYLSYLRFLGVGKKNYIRAGHAALVLIDKSTGELEYHDFGRYISPKSNGRVRGKTTDYELEFPMKAKLKGDKIENLNEVLVFLATNPQLTHGEGKLIASVCSSINYEKAKAYISTLQDLYFIKYAAFKKGATNCSRFVTDTLIASVTNKTIKKALIKSKWFTPSTIGNVLIVNTEKKVYSVSEQGNISEFKGSKQSENIRCFLDRLKDYEPKLEGSLEPIAISGVADKAQWLSGIGAGAWFELHDINHDKEFRFRRISPFGNVDVDGVYKLFNLGFDIAKEYSFIKNSNCNFFHVKQQHVVYRFDFLREFK</sequence>
<dbReference type="Proteomes" id="UP000284892">
    <property type="component" value="Unassembled WGS sequence"/>
</dbReference>
<feature type="domain" description="Type VI secretion system effector TseH-like" evidence="2">
    <location>
        <begin position="7"/>
        <end position="173"/>
    </location>
</feature>
<dbReference type="InterPro" id="IPR057382">
    <property type="entry name" value="TseH"/>
</dbReference>
<reference evidence="3 4" key="1">
    <citation type="submission" date="2018-09" db="EMBL/GenBank/DDBJ databases">
        <title>Genomic Encyclopedia of Archaeal and Bacterial Type Strains, Phase II (KMG-II): from individual species to whole genera.</title>
        <authorList>
            <person name="Goeker M."/>
        </authorList>
    </citation>
    <scope>NUCLEOTIDE SEQUENCE [LARGE SCALE GENOMIC DNA]</scope>
    <source>
        <strain evidence="3 4">DSM 26283</strain>
    </source>
</reference>
<dbReference type="Pfam" id="PF20405">
    <property type="entry name" value="DUF6695"/>
    <property type="match status" value="1"/>
</dbReference>
<dbReference type="EMBL" id="RAQJ01000001">
    <property type="protein sequence ID" value="RKE98330.1"/>
    <property type="molecule type" value="Genomic_DNA"/>
</dbReference>
<dbReference type="AlphaFoldDB" id="A0A420DVT7"/>
<comment type="caution">
    <text evidence="3">The sequence shown here is derived from an EMBL/GenBank/DDBJ whole genome shotgun (WGS) entry which is preliminary data.</text>
</comment>